<reference evidence="5" key="1">
    <citation type="submission" date="2021-01" db="UniProtKB">
        <authorList>
            <consortium name="EnsemblMetazoa"/>
        </authorList>
    </citation>
    <scope>IDENTIFICATION</scope>
</reference>
<sequence length="853" mass="92091">MWMYTPLKILGRDDGWFTATLVTGLAVLGGVVCSEAEPSGGGPDEVVFIGFGGTVIGCVVLTITAFLLTVGGCLCCSEERLKRLFGTKKRLVVSSGSCVSDPTPGGAAYAQHSGSSPSSCPSELTLFPHSAPPLSLDVAGLCGDHEVCFEPLPKIYSRVSSANGKSTSVNSRGNKGSSLEDEKGRRTSHEVQRVSLNQNMTALRPAYFAQRAEPSDKKSNWFDDPSANFPRHQLQYLSELGTGWFGQVVAGVASSFGPVAVKILRADASPTDHIHFLQQVEALKISDHPNIVRLLGRCLESDPFLLILEQGKADLKTYIITQPSQLETASLLRFAHDIASATEYLHKRGFIVTDLAARNCLLMNDLRTIKLGDYGLSIEKFPQDYYAVGDTAIPLRWSAPETFRVMETAVELLPLSRSANVWSFGVLLWELAKGCQRPLDYLTDEQFLQQIVVEQKWDSEYALNTNLIGFNGLISKCCSLDEARRPTTTELVIELGDLMFHEPEECSLGFQRSTSVHDMLNERPEKVAEMFKITVIDDELTEHLSSVGLPPNYLWGSAAGGVSMATHSTVTAAYGSLGGIGPLTSGPPAMKLDSADLSQLESSTWKIPQPDELNANKVVVEGQSEASTLANELMPMSEYITASNGDLSTLSNISHPLQTLPHDDEDDCNGNSLGRHARSVNNTATGGAGCHDDMNENGSHCGGLESDTLDMFSEPTSLVNELDNILDARSDGTITPQAEPDAQGYADDDYHDQMELELPQHKHTPQRNASKFLSGRPTFQLNINVGSTGLPDVIPPSNGEPETPMTATSATTATTISTTLATNAATSTALGDNPLHLSNDVLMKFQRISSDTS</sequence>
<feature type="compositionally biased region" description="Basic and acidic residues" evidence="2">
    <location>
        <begin position="178"/>
        <end position="191"/>
    </location>
</feature>
<dbReference type="SUPFAM" id="SSF56112">
    <property type="entry name" value="Protein kinase-like (PK-like)"/>
    <property type="match status" value="1"/>
</dbReference>
<dbReference type="Pfam" id="PF07714">
    <property type="entry name" value="PK_Tyr_Ser-Thr"/>
    <property type="match status" value="1"/>
</dbReference>
<evidence type="ECO:0000313" key="5">
    <source>
        <dbReference type="EnsemblMetazoa" id="XP_022672163"/>
    </source>
</evidence>
<dbReference type="OrthoDB" id="5973359at2759"/>
<proteinExistence type="predicted"/>
<protein>
    <recommendedName>
        <fullName evidence="4">Protein kinase domain-containing protein</fullName>
    </recommendedName>
</protein>
<keyword evidence="3" id="KW-0812">Transmembrane</keyword>
<feature type="binding site" evidence="1">
    <location>
        <position position="262"/>
    </location>
    <ligand>
        <name>ATP</name>
        <dbReference type="ChEBI" id="CHEBI:30616"/>
    </ligand>
</feature>
<keyword evidence="3" id="KW-0472">Membrane</keyword>
<dbReference type="InParanoid" id="A0A7M7KV15"/>
<dbReference type="PROSITE" id="PS00107">
    <property type="entry name" value="PROTEIN_KINASE_ATP"/>
    <property type="match status" value="1"/>
</dbReference>
<organism evidence="5 6">
    <name type="scientific">Varroa destructor</name>
    <name type="common">Honeybee mite</name>
    <dbReference type="NCBI Taxonomy" id="109461"/>
    <lineage>
        <taxon>Eukaryota</taxon>
        <taxon>Metazoa</taxon>
        <taxon>Ecdysozoa</taxon>
        <taxon>Arthropoda</taxon>
        <taxon>Chelicerata</taxon>
        <taxon>Arachnida</taxon>
        <taxon>Acari</taxon>
        <taxon>Parasitiformes</taxon>
        <taxon>Mesostigmata</taxon>
        <taxon>Gamasina</taxon>
        <taxon>Dermanyssoidea</taxon>
        <taxon>Varroidae</taxon>
        <taxon>Varroa</taxon>
    </lineage>
</organism>
<dbReference type="Gene3D" id="1.10.510.10">
    <property type="entry name" value="Transferase(Phosphotransferase) domain 1"/>
    <property type="match status" value="1"/>
</dbReference>
<dbReference type="PANTHER" id="PTHR24417:SF7">
    <property type="entry name" value="CHROMATIN MODIFICATION-RELATED PROTEIN EAF1"/>
    <property type="match status" value="1"/>
</dbReference>
<dbReference type="GeneID" id="111254949"/>
<evidence type="ECO:0000256" key="3">
    <source>
        <dbReference type="SAM" id="Phobius"/>
    </source>
</evidence>
<evidence type="ECO:0000313" key="6">
    <source>
        <dbReference type="Proteomes" id="UP000594260"/>
    </source>
</evidence>
<dbReference type="PANTHER" id="PTHR24417">
    <property type="entry name" value="SERINE/THREONINE-PROTEIN KINASE LMTK1"/>
    <property type="match status" value="1"/>
</dbReference>
<dbReference type="Gene3D" id="3.30.200.20">
    <property type="entry name" value="Phosphorylase Kinase, domain 1"/>
    <property type="match status" value="1"/>
</dbReference>
<dbReference type="AlphaFoldDB" id="A0A7M7KV15"/>
<evidence type="ECO:0000256" key="1">
    <source>
        <dbReference type="PROSITE-ProRule" id="PRU10141"/>
    </source>
</evidence>
<feature type="compositionally biased region" description="Polar residues" evidence="2">
    <location>
        <begin position="162"/>
        <end position="177"/>
    </location>
</feature>
<dbReference type="InterPro" id="IPR001245">
    <property type="entry name" value="Ser-Thr/Tyr_kinase_cat_dom"/>
</dbReference>
<dbReference type="KEGG" id="vde:111254949"/>
<dbReference type="GO" id="GO:0005524">
    <property type="term" value="F:ATP binding"/>
    <property type="evidence" value="ECO:0007669"/>
    <property type="project" value="UniProtKB-UniRule"/>
</dbReference>
<keyword evidence="1" id="KW-0547">Nucleotide-binding</keyword>
<evidence type="ECO:0000259" key="4">
    <source>
        <dbReference type="PROSITE" id="PS50011"/>
    </source>
</evidence>
<feature type="domain" description="Protein kinase" evidence="4">
    <location>
        <begin position="234"/>
        <end position="500"/>
    </location>
</feature>
<feature type="region of interest" description="Disordered" evidence="2">
    <location>
        <begin position="162"/>
        <end position="191"/>
    </location>
</feature>
<dbReference type="InterPro" id="IPR000719">
    <property type="entry name" value="Prot_kinase_dom"/>
</dbReference>
<evidence type="ECO:0000256" key="2">
    <source>
        <dbReference type="SAM" id="MobiDB-lite"/>
    </source>
</evidence>
<accession>A0A7M7KV15</accession>
<dbReference type="Proteomes" id="UP000594260">
    <property type="component" value="Unplaced"/>
</dbReference>
<dbReference type="EnsemblMetazoa" id="XM_022816428">
    <property type="protein sequence ID" value="XP_022672163"/>
    <property type="gene ID" value="LOC111254949"/>
</dbReference>
<dbReference type="PROSITE" id="PS50011">
    <property type="entry name" value="PROTEIN_KINASE_DOM"/>
    <property type="match status" value="1"/>
</dbReference>
<dbReference type="GO" id="GO:0004672">
    <property type="term" value="F:protein kinase activity"/>
    <property type="evidence" value="ECO:0007669"/>
    <property type="project" value="InterPro"/>
</dbReference>
<feature type="transmembrane region" description="Helical" evidence="3">
    <location>
        <begin position="46"/>
        <end position="75"/>
    </location>
</feature>
<dbReference type="InterPro" id="IPR017441">
    <property type="entry name" value="Protein_kinase_ATP_BS"/>
</dbReference>
<keyword evidence="1" id="KW-0067">ATP-binding</keyword>
<keyword evidence="3" id="KW-1133">Transmembrane helix</keyword>
<dbReference type="InterPro" id="IPR011009">
    <property type="entry name" value="Kinase-like_dom_sf"/>
</dbReference>
<keyword evidence="6" id="KW-1185">Reference proteome</keyword>
<name>A0A7M7KV15_VARDE</name>
<dbReference type="RefSeq" id="XP_022672163.1">
    <property type="nucleotide sequence ID" value="XM_022816428.1"/>
</dbReference>